<comment type="caution">
    <text evidence="1">The sequence shown here is derived from an EMBL/GenBank/DDBJ whole genome shotgun (WGS) entry which is preliminary data.</text>
</comment>
<evidence type="ECO:0000313" key="2">
    <source>
        <dbReference type="Proteomes" id="UP001177021"/>
    </source>
</evidence>
<gene>
    <name evidence="1" type="ORF">MILVUS5_LOCUS29518</name>
</gene>
<sequence>MLSDVGFMNRTQSQNQKRKTRRMWIVLLPFQNLAQYLEVVSECSLKAKSLILTMLSLKVWDLRKTKESLKVFEELPNNYGQTNIGFTYSPDEQLFFTGTSVERDSATRGLLCFFDRL</sequence>
<organism evidence="1 2">
    <name type="scientific">Trifolium pratense</name>
    <name type="common">Red clover</name>
    <dbReference type="NCBI Taxonomy" id="57577"/>
    <lineage>
        <taxon>Eukaryota</taxon>
        <taxon>Viridiplantae</taxon>
        <taxon>Streptophyta</taxon>
        <taxon>Embryophyta</taxon>
        <taxon>Tracheophyta</taxon>
        <taxon>Spermatophyta</taxon>
        <taxon>Magnoliopsida</taxon>
        <taxon>eudicotyledons</taxon>
        <taxon>Gunneridae</taxon>
        <taxon>Pentapetalae</taxon>
        <taxon>rosids</taxon>
        <taxon>fabids</taxon>
        <taxon>Fabales</taxon>
        <taxon>Fabaceae</taxon>
        <taxon>Papilionoideae</taxon>
        <taxon>50 kb inversion clade</taxon>
        <taxon>NPAAA clade</taxon>
        <taxon>Hologalegina</taxon>
        <taxon>IRL clade</taxon>
        <taxon>Trifolieae</taxon>
        <taxon>Trifolium</taxon>
    </lineage>
</organism>
<dbReference type="EMBL" id="CASHSV030000409">
    <property type="protein sequence ID" value="CAJ2664263.1"/>
    <property type="molecule type" value="Genomic_DNA"/>
</dbReference>
<accession>A0ACB0L7E3</accession>
<dbReference type="Proteomes" id="UP001177021">
    <property type="component" value="Unassembled WGS sequence"/>
</dbReference>
<protein>
    <submittedName>
        <fullName evidence="1">Uncharacterized protein</fullName>
    </submittedName>
</protein>
<name>A0ACB0L7E3_TRIPR</name>
<proteinExistence type="predicted"/>
<evidence type="ECO:0000313" key="1">
    <source>
        <dbReference type="EMBL" id="CAJ2664263.1"/>
    </source>
</evidence>
<keyword evidence="2" id="KW-1185">Reference proteome</keyword>
<reference evidence="1" key="1">
    <citation type="submission" date="2023-10" db="EMBL/GenBank/DDBJ databases">
        <authorList>
            <person name="Rodriguez Cubillos JULIANA M."/>
            <person name="De Vega J."/>
        </authorList>
    </citation>
    <scope>NUCLEOTIDE SEQUENCE</scope>
</reference>